<feature type="transmembrane region" description="Helical" evidence="8">
    <location>
        <begin position="6"/>
        <end position="28"/>
    </location>
</feature>
<keyword evidence="3 8" id="KW-0812">Transmembrane</keyword>
<gene>
    <name evidence="9" type="ORF">METZ01_LOCUS485371</name>
</gene>
<keyword evidence="2" id="KW-0813">Transport</keyword>
<evidence type="ECO:0000256" key="3">
    <source>
        <dbReference type="ARBA" id="ARBA00022692"/>
    </source>
</evidence>
<evidence type="ECO:0000256" key="4">
    <source>
        <dbReference type="ARBA" id="ARBA00022927"/>
    </source>
</evidence>
<dbReference type="InterPro" id="IPR003369">
    <property type="entry name" value="TatA/B/E"/>
</dbReference>
<keyword evidence="5 8" id="KW-1133">Transmembrane helix</keyword>
<organism evidence="9">
    <name type="scientific">marine metagenome</name>
    <dbReference type="NCBI Taxonomy" id="408172"/>
    <lineage>
        <taxon>unclassified sequences</taxon>
        <taxon>metagenomes</taxon>
        <taxon>ecological metagenomes</taxon>
    </lineage>
</organism>
<reference evidence="9" key="1">
    <citation type="submission" date="2018-05" db="EMBL/GenBank/DDBJ databases">
        <authorList>
            <person name="Lanie J.A."/>
            <person name="Ng W.-L."/>
            <person name="Kazmierczak K.M."/>
            <person name="Andrzejewski T.M."/>
            <person name="Davidsen T.M."/>
            <person name="Wayne K.J."/>
            <person name="Tettelin H."/>
            <person name="Glass J.I."/>
            <person name="Rusch D."/>
            <person name="Podicherti R."/>
            <person name="Tsui H.-C.T."/>
            <person name="Winkler M.E."/>
        </authorList>
    </citation>
    <scope>NUCLEOTIDE SEQUENCE</scope>
</reference>
<dbReference type="AlphaFoldDB" id="A0A383CJF7"/>
<evidence type="ECO:0000313" key="9">
    <source>
        <dbReference type="EMBL" id="SVE32517.1"/>
    </source>
</evidence>
<keyword evidence="4" id="KW-0653">Protein transport</keyword>
<comment type="subcellular location">
    <subcellularLocation>
        <location evidence="1">Membrane</location>
        <topology evidence="1">Single-pass membrane protein</topology>
    </subcellularLocation>
</comment>
<evidence type="ECO:0000256" key="6">
    <source>
        <dbReference type="ARBA" id="ARBA00023010"/>
    </source>
</evidence>
<dbReference type="GO" id="GO:0015031">
    <property type="term" value="P:protein transport"/>
    <property type="evidence" value="ECO:0007669"/>
    <property type="project" value="UniProtKB-KW"/>
</dbReference>
<proteinExistence type="predicted"/>
<evidence type="ECO:0000256" key="5">
    <source>
        <dbReference type="ARBA" id="ARBA00022989"/>
    </source>
</evidence>
<keyword evidence="7 8" id="KW-0472">Membrane</keyword>
<accession>A0A383CJF7</accession>
<dbReference type="EMBL" id="UINC01209481">
    <property type="protein sequence ID" value="SVE32517.1"/>
    <property type="molecule type" value="Genomic_DNA"/>
</dbReference>
<keyword evidence="6" id="KW-0811">Translocation</keyword>
<evidence type="ECO:0000256" key="2">
    <source>
        <dbReference type="ARBA" id="ARBA00022448"/>
    </source>
</evidence>
<evidence type="ECO:0000256" key="1">
    <source>
        <dbReference type="ARBA" id="ARBA00004167"/>
    </source>
</evidence>
<sequence>MLLNQFFLFISGVEIAVILFIAVLVMGADKIPEFA</sequence>
<dbReference type="GO" id="GO:0016020">
    <property type="term" value="C:membrane"/>
    <property type="evidence" value="ECO:0007669"/>
    <property type="project" value="UniProtKB-ARBA"/>
</dbReference>
<evidence type="ECO:0000256" key="7">
    <source>
        <dbReference type="ARBA" id="ARBA00023136"/>
    </source>
</evidence>
<name>A0A383CJF7_9ZZZZ</name>
<dbReference type="Pfam" id="PF02416">
    <property type="entry name" value="TatA_B_E"/>
    <property type="match status" value="1"/>
</dbReference>
<feature type="non-terminal residue" evidence="9">
    <location>
        <position position="35"/>
    </location>
</feature>
<protein>
    <submittedName>
        <fullName evidence="9">Uncharacterized protein</fullName>
    </submittedName>
</protein>
<dbReference type="Gene3D" id="1.20.5.3310">
    <property type="match status" value="1"/>
</dbReference>
<evidence type="ECO:0000256" key="8">
    <source>
        <dbReference type="SAM" id="Phobius"/>
    </source>
</evidence>